<feature type="chain" id="PRO_5047057754" evidence="1">
    <location>
        <begin position="24"/>
        <end position="310"/>
    </location>
</feature>
<evidence type="ECO:0000256" key="1">
    <source>
        <dbReference type="SAM" id="SignalP"/>
    </source>
</evidence>
<reference evidence="3" key="1">
    <citation type="submission" date="2022-12" db="EMBL/GenBank/DDBJ databases">
        <title>Paracoccus onchidii sp. nov., isolated from a marine invertebrate from the South China Sea.</title>
        <authorList>
            <person name="Xu S."/>
            <person name="Liu Z."/>
            <person name="Xu Y."/>
        </authorList>
    </citation>
    <scope>NUCLEOTIDE SEQUENCE</scope>
    <source>
        <strain evidence="3">Z330</strain>
    </source>
</reference>
<evidence type="ECO:0000259" key="2">
    <source>
        <dbReference type="Pfam" id="PF03724"/>
    </source>
</evidence>
<evidence type="ECO:0000313" key="3">
    <source>
        <dbReference type="EMBL" id="MDB6179691.1"/>
    </source>
</evidence>
<dbReference type="InterPro" id="IPR053147">
    <property type="entry name" value="Hsp_HslJ-like"/>
</dbReference>
<dbReference type="InterPro" id="IPR038670">
    <property type="entry name" value="HslJ-like_sf"/>
</dbReference>
<gene>
    <name evidence="3" type="ORF">PAF17_19770</name>
</gene>
<organism evidence="3 4">
    <name type="scientific">Paracoccus onchidii</name>
    <dbReference type="NCBI Taxonomy" id="3017813"/>
    <lineage>
        <taxon>Bacteria</taxon>
        <taxon>Pseudomonadati</taxon>
        <taxon>Pseudomonadota</taxon>
        <taxon>Alphaproteobacteria</taxon>
        <taxon>Rhodobacterales</taxon>
        <taxon>Paracoccaceae</taxon>
        <taxon>Paracoccus</taxon>
    </lineage>
</organism>
<dbReference type="RefSeq" id="WP_271890785.1">
    <property type="nucleotide sequence ID" value="NZ_JAQBIE010000053.1"/>
</dbReference>
<dbReference type="EMBL" id="JAQBIE010000053">
    <property type="protein sequence ID" value="MDB6179691.1"/>
    <property type="molecule type" value="Genomic_DNA"/>
</dbReference>
<feature type="signal peptide" evidence="1">
    <location>
        <begin position="1"/>
        <end position="23"/>
    </location>
</feature>
<keyword evidence="4" id="KW-1185">Reference proteome</keyword>
<dbReference type="Gene3D" id="2.40.128.270">
    <property type="match status" value="1"/>
</dbReference>
<keyword evidence="1" id="KW-0732">Signal</keyword>
<sequence>MNQFVARMIVAFVPFAVCGYAGAQDLTGSSWQLVEIQSMNDTTMTPDDRSNYTMEFLPEGTVAVKADCNRGTGSWESEAEGTIRFGPIAATRALCTPTSISEEYLGQFEWVRSYTFDEGNLFLATMADGSILKFEPVGAGSVTAAVLGNELTTADEAELKDAILSRLFDHYALEQGISVEQAEIRRLLDSLHAGKEQAGLTSDEELTEGEAAQVEDMERSMATAMIRQWKINKALYDEYGGRIAYQQLGPEPLDAYRAFLETRQAEGAFEIRDPVLAEAFWSYFTDDSRHDFMEPGSADANEAFSTPFWK</sequence>
<proteinExistence type="predicted"/>
<name>A0ABT4ZK21_9RHOB</name>
<dbReference type="PANTHER" id="PTHR35535">
    <property type="entry name" value="HEAT SHOCK PROTEIN HSLJ"/>
    <property type="match status" value="1"/>
</dbReference>
<feature type="domain" description="DUF306" evidence="2">
    <location>
        <begin position="24"/>
        <end position="135"/>
    </location>
</feature>
<dbReference type="InterPro" id="IPR005184">
    <property type="entry name" value="DUF306_Meta_HslJ"/>
</dbReference>
<accession>A0ABT4ZK21</accession>
<protein>
    <submittedName>
        <fullName evidence="3">META domain-containing protein</fullName>
    </submittedName>
</protein>
<evidence type="ECO:0000313" key="4">
    <source>
        <dbReference type="Proteomes" id="UP001165641"/>
    </source>
</evidence>
<dbReference type="PANTHER" id="PTHR35535:SF2">
    <property type="entry name" value="DUF306 DOMAIN-CONTAINING PROTEIN"/>
    <property type="match status" value="1"/>
</dbReference>
<dbReference type="Proteomes" id="UP001165641">
    <property type="component" value="Unassembled WGS sequence"/>
</dbReference>
<comment type="caution">
    <text evidence="3">The sequence shown here is derived from an EMBL/GenBank/DDBJ whole genome shotgun (WGS) entry which is preliminary data.</text>
</comment>
<dbReference type="Pfam" id="PF03724">
    <property type="entry name" value="META"/>
    <property type="match status" value="1"/>
</dbReference>